<name>F8P911_SERL9</name>
<keyword evidence="1" id="KW-1133">Transmembrane helix</keyword>
<feature type="chain" id="PRO_5003382058" evidence="2">
    <location>
        <begin position="25"/>
        <end position="142"/>
    </location>
</feature>
<evidence type="ECO:0000313" key="3">
    <source>
        <dbReference type="EMBL" id="EGO20140.1"/>
    </source>
</evidence>
<feature type="transmembrane region" description="Helical" evidence="1">
    <location>
        <begin position="122"/>
        <end position="141"/>
    </location>
</feature>
<dbReference type="EMBL" id="GL945441">
    <property type="protein sequence ID" value="EGO20140.1"/>
    <property type="molecule type" value="Genomic_DNA"/>
</dbReference>
<keyword evidence="1" id="KW-0812">Transmembrane</keyword>
<organism>
    <name type="scientific">Serpula lacrymans var. lacrymans (strain S7.9)</name>
    <name type="common">Dry rot fungus</name>
    <dbReference type="NCBI Taxonomy" id="578457"/>
    <lineage>
        <taxon>Eukaryota</taxon>
        <taxon>Fungi</taxon>
        <taxon>Dikarya</taxon>
        <taxon>Basidiomycota</taxon>
        <taxon>Agaricomycotina</taxon>
        <taxon>Agaricomycetes</taxon>
        <taxon>Agaricomycetidae</taxon>
        <taxon>Boletales</taxon>
        <taxon>Coniophorineae</taxon>
        <taxon>Serpulaceae</taxon>
        <taxon>Serpula</taxon>
    </lineage>
</organism>
<keyword evidence="2" id="KW-0732">Signal</keyword>
<evidence type="ECO:0000256" key="1">
    <source>
        <dbReference type="SAM" id="Phobius"/>
    </source>
</evidence>
<dbReference type="AlphaFoldDB" id="F8P911"/>
<dbReference type="RefSeq" id="XP_007322885.1">
    <property type="nucleotide sequence ID" value="XM_007322823.1"/>
</dbReference>
<gene>
    <name evidence="3" type="ORF">SERLADRAFT_477466</name>
</gene>
<evidence type="ECO:0000256" key="2">
    <source>
        <dbReference type="SAM" id="SignalP"/>
    </source>
</evidence>
<proteinExistence type="predicted"/>
<protein>
    <submittedName>
        <fullName evidence="3">Uncharacterized protein</fullName>
    </submittedName>
</protein>
<feature type="signal peptide" evidence="2">
    <location>
        <begin position="1"/>
        <end position="24"/>
    </location>
</feature>
<dbReference type="Proteomes" id="UP000008064">
    <property type="component" value="Unassembled WGS sequence"/>
</dbReference>
<dbReference type="KEGG" id="sla:SERLADRAFT_477466"/>
<dbReference type="GeneID" id="18820996"/>
<dbReference type="HOGENOM" id="CLU_1816982_0_0_1"/>
<accession>F8P911</accession>
<sequence length="142" mass="16738">MFGGYRGQLIPVFLRLLLPPITQTAPFIPSFRAAHLPPRNRIVSAPWSFKLLRHIYSAPRALFRFFPCRTKRSLPRLMLGCIVIYLYLCSRLILSLLFALFGFSFHFIVPVCIYQWTLLRDILLFIRCHFVPCSFCFIRRLI</sequence>
<reference evidence="3" key="1">
    <citation type="submission" date="2011-04" db="EMBL/GenBank/DDBJ databases">
        <title>Evolution of plant cell wall degrading machinery underlies the functional diversity of forest fungi.</title>
        <authorList>
            <consortium name="US DOE Joint Genome Institute (JGI-PGF)"/>
            <person name="Eastwood D.C."/>
            <person name="Floudas D."/>
            <person name="Binder M."/>
            <person name="Majcherczyk A."/>
            <person name="Schneider P."/>
            <person name="Aerts A."/>
            <person name="Asiegbu F.O."/>
            <person name="Baker S.E."/>
            <person name="Barry K."/>
            <person name="Bendiksby M."/>
            <person name="Blumentritt M."/>
            <person name="Coutinho P.M."/>
            <person name="Cullen D."/>
            <person name="Cullen D."/>
            <person name="Gathman A."/>
            <person name="Goodell B."/>
            <person name="Henrissat B."/>
            <person name="Ihrmark K."/>
            <person name="Kauserud H."/>
            <person name="Kohler A."/>
            <person name="LaButti K."/>
            <person name="Lapidus A."/>
            <person name="Lavin J.L."/>
            <person name="Lee Y.-H."/>
            <person name="Lindquist E."/>
            <person name="Lilly W."/>
            <person name="Lucas S."/>
            <person name="Morin E."/>
            <person name="Murat C."/>
            <person name="Oguiza J.A."/>
            <person name="Park J."/>
            <person name="Pisabarro A.G."/>
            <person name="Riley R."/>
            <person name="Rosling A."/>
            <person name="Salamov A."/>
            <person name="Schmidt O."/>
            <person name="Schmutz J."/>
            <person name="Skrede I."/>
            <person name="Stenlid J."/>
            <person name="Wiebenga A."/>
            <person name="Xie X."/>
            <person name="Kues U."/>
            <person name="Hibbett D.S."/>
            <person name="Hoffmeister D."/>
            <person name="Hogberg N."/>
            <person name="Martin F."/>
            <person name="Grigoriev I.V."/>
            <person name="Watkinson S.C."/>
        </authorList>
    </citation>
    <scope>NUCLEOTIDE SEQUENCE</scope>
    <source>
        <strain evidence="3">S7.9</strain>
    </source>
</reference>
<keyword evidence="1" id="KW-0472">Membrane</keyword>